<proteinExistence type="predicted"/>
<dbReference type="InterPro" id="IPR003661">
    <property type="entry name" value="HisK_dim/P_dom"/>
</dbReference>
<dbReference type="AlphaFoldDB" id="A0A1M4SQU0"/>
<dbReference type="Gene3D" id="3.30.565.10">
    <property type="entry name" value="Histidine kinase-like ATPase, C-terminal domain"/>
    <property type="match status" value="1"/>
</dbReference>
<keyword evidence="14 15" id="KW-0472">Membrane</keyword>
<dbReference type="SMART" id="SM00388">
    <property type="entry name" value="HisKA"/>
    <property type="match status" value="1"/>
</dbReference>
<dbReference type="Proteomes" id="UP000184035">
    <property type="component" value="Unassembled WGS sequence"/>
</dbReference>
<dbReference type="PANTHER" id="PTHR45528:SF8">
    <property type="entry name" value="HISTIDINE KINASE"/>
    <property type="match status" value="1"/>
</dbReference>
<dbReference type="PROSITE" id="PS50885">
    <property type="entry name" value="HAMP"/>
    <property type="match status" value="1"/>
</dbReference>
<dbReference type="CDD" id="cd00082">
    <property type="entry name" value="HisKA"/>
    <property type="match status" value="1"/>
</dbReference>
<dbReference type="PRINTS" id="PR00344">
    <property type="entry name" value="BCTRLSENSOR"/>
</dbReference>
<feature type="domain" description="HAMP" evidence="17">
    <location>
        <begin position="226"/>
        <end position="278"/>
    </location>
</feature>
<dbReference type="CDD" id="cd06225">
    <property type="entry name" value="HAMP"/>
    <property type="match status" value="1"/>
</dbReference>
<keyword evidence="8 15" id="KW-0812">Transmembrane</keyword>
<evidence type="ECO:0000256" key="3">
    <source>
        <dbReference type="ARBA" id="ARBA00004236"/>
    </source>
</evidence>
<dbReference type="GO" id="GO:0000155">
    <property type="term" value="F:phosphorelay sensor kinase activity"/>
    <property type="evidence" value="ECO:0007669"/>
    <property type="project" value="InterPro"/>
</dbReference>
<evidence type="ECO:0000256" key="11">
    <source>
        <dbReference type="ARBA" id="ARBA00022840"/>
    </source>
</evidence>
<evidence type="ECO:0000256" key="10">
    <source>
        <dbReference type="ARBA" id="ARBA00022777"/>
    </source>
</evidence>
<dbReference type="EMBL" id="FQVM01000001">
    <property type="protein sequence ID" value="SHE34580.1"/>
    <property type="molecule type" value="Genomic_DNA"/>
</dbReference>
<evidence type="ECO:0000256" key="7">
    <source>
        <dbReference type="ARBA" id="ARBA00022679"/>
    </source>
</evidence>
<dbReference type="GO" id="GO:0005886">
    <property type="term" value="C:plasma membrane"/>
    <property type="evidence" value="ECO:0007669"/>
    <property type="project" value="UniProtKB-SubCell"/>
</dbReference>
<dbReference type="InterPro" id="IPR050398">
    <property type="entry name" value="HssS/ArlS-like"/>
</dbReference>
<dbReference type="PROSITE" id="PS50109">
    <property type="entry name" value="HIS_KIN"/>
    <property type="match status" value="1"/>
</dbReference>
<accession>A0A1M4SQU0</accession>
<dbReference type="InterPro" id="IPR036890">
    <property type="entry name" value="HATPase_C_sf"/>
</dbReference>
<evidence type="ECO:0000313" key="18">
    <source>
        <dbReference type="EMBL" id="SHE34580.1"/>
    </source>
</evidence>
<dbReference type="CDD" id="cd00075">
    <property type="entry name" value="HATPase"/>
    <property type="match status" value="1"/>
</dbReference>
<organism evidence="18 19">
    <name type="scientific">Clostridium fallax</name>
    <dbReference type="NCBI Taxonomy" id="1533"/>
    <lineage>
        <taxon>Bacteria</taxon>
        <taxon>Bacillati</taxon>
        <taxon>Bacillota</taxon>
        <taxon>Clostridia</taxon>
        <taxon>Eubacteriales</taxon>
        <taxon>Clostridiaceae</taxon>
        <taxon>Clostridium</taxon>
    </lineage>
</organism>
<dbReference type="Pfam" id="PF02518">
    <property type="entry name" value="HATPase_c"/>
    <property type="match status" value="1"/>
</dbReference>
<dbReference type="InterPro" id="IPR005467">
    <property type="entry name" value="His_kinase_dom"/>
</dbReference>
<keyword evidence="13" id="KW-0902">Two-component regulatory system</keyword>
<dbReference type="FunFam" id="1.10.287.130:FF:000008">
    <property type="entry name" value="Two-component sensor histidine kinase"/>
    <property type="match status" value="1"/>
</dbReference>
<evidence type="ECO:0000256" key="6">
    <source>
        <dbReference type="ARBA" id="ARBA00022553"/>
    </source>
</evidence>
<keyword evidence="10" id="KW-0418">Kinase</keyword>
<evidence type="ECO:0000259" key="16">
    <source>
        <dbReference type="PROSITE" id="PS50109"/>
    </source>
</evidence>
<evidence type="ECO:0000313" key="19">
    <source>
        <dbReference type="Proteomes" id="UP000184035"/>
    </source>
</evidence>
<dbReference type="SUPFAM" id="SSF47384">
    <property type="entry name" value="Homodimeric domain of signal transducing histidine kinase"/>
    <property type="match status" value="1"/>
</dbReference>
<keyword evidence="6" id="KW-0597">Phosphoprotein</keyword>
<name>A0A1M4SQU0_9CLOT</name>
<dbReference type="InterPro" id="IPR036097">
    <property type="entry name" value="HisK_dim/P_sf"/>
</dbReference>
<evidence type="ECO:0000256" key="15">
    <source>
        <dbReference type="SAM" id="Phobius"/>
    </source>
</evidence>
<dbReference type="Pfam" id="PF00512">
    <property type="entry name" value="HisKA"/>
    <property type="match status" value="1"/>
</dbReference>
<comment type="catalytic activity">
    <reaction evidence="1">
        <text>ATP + protein L-histidine = ADP + protein N-phospho-L-histidine.</text>
        <dbReference type="EC" id="2.7.13.3"/>
    </reaction>
</comment>
<feature type="transmembrane region" description="Helical" evidence="15">
    <location>
        <begin position="206"/>
        <end position="224"/>
    </location>
</feature>
<dbReference type="PANTHER" id="PTHR45528">
    <property type="entry name" value="SENSOR HISTIDINE KINASE CPXA"/>
    <property type="match status" value="1"/>
</dbReference>
<protein>
    <recommendedName>
        <fullName evidence="4">histidine kinase</fullName>
        <ecNumber evidence="4">2.7.13.3</ecNumber>
    </recommendedName>
</protein>
<dbReference type="Pfam" id="PF00672">
    <property type="entry name" value="HAMP"/>
    <property type="match status" value="1"/>
</dbReference>
<comment type="subcellular location">
    <subcellularLocation>
        <location evidence="3">Cell membrane</location>
    </subcellularLocation>
    <subcellularLocation>
        <location evidence="2">Membrane</location>
        <topology evidence="2">Multi-pass membrane protein</topology>
    </subcellularLocation>
</comment>
<keyword evidence="19" id="KW-1185">Reference proteome</keyword>
<dbReference type="InterPro" id="IPR003594">
    <property type="entry name" value="HATPase_dom"/>
</dbReference>
<evidence type="ECO:0000256" key="2">
    <source>
        <dbReference type="ARBA" id="ARBA00004141"/>
    </source>
</evidence>
<reference evidence="18 19" key="1">
    <citation type="submission" date="2016-11" db="EMBL/GenBank/DDBJ databases">
        <authorList>
            <person name="Jaros S."/>
            <person name="Januszkiewicz K."/>
            <person name="Wedrychowicz H."/>
        </authorList>
    </citation>
    <scope>NUCLEOTIDE SEQUENCE [LARGE SCALE GENOMIC DNA]</scope>
    <source>
        <strain evidence="18 19">DSM 2631</strain>
    </source>
</reference>
<gene>
    <name evidence="18" type="ORF">SAMN05443638_101135</name>
</gene>
<dbReference type="STRING" id="1533.SAMN05443638_101135"/>
<feature type="domain" description="Histidine kinase" evidence="16">
    <location>
        <begin position="293"/>
        <end position="510"/>
    </location>
</feature>
<keyword evidence="12 15" id="KW-1133">Transmembrane helix</keyword>
<evidence type="ECO:0000256" key="12">
    <source>
        <dbReference type="ARBA" id="ARBA00022989"/>
    </source>
</evidence>
<dbReference type="SUPFAM" id="SSF55874">
    <property type="entry name" value="ATPase domain of HSP90 chaperone/DNA topoisomerase II/histidine kinase"/>
    <property type="match status" value="1"/>
</dbReference>
<keyword evidence="7" id="KW-0808">Transferase</keyword>
<dbReference type="InterPro" id="IPR004358">
    <property type="entry name" value="Sig_transdc_His_kin-like_C"/>
</dbReference>
<dbReference type="Gene3D" id="1.10.287.130">
    <property type="match status" value="1"/>
</dbReference>
<dbReference type="SMART" id="SM00387">
    <property type="entry name" value="HATPase_c"/>
    <property type="match status" value="1"/>
</dbReference>
<dbReference type="Gene3D" id="6.10.340.10">
    <property type="match status" value="1"/>
</dbReference>
<evidence type="ECO:0000256" key="1">
    <source>
        <dbReference type="ARBA" id="ARBA00000085"/>
    </source>
</evidence>
<evidence type="ECO:0000256" key="14">
    <source>
        <dbReference type="ARBA" id="ARBA00023136"/>
    </source>
</evidence>
<dbReference type="RefSeq" id="WP_083573413.1">
    <property type="nucleotide sequence ID" value="NZ_FQVM01000001.1"/>
</dbReference>
<dbReference type="SUPFAM" id="SSF158472">
    <property type="entry name" value="HAMP domain-like"/>
    <property type="match status" value="1"/>
</dbReference>
<evidence type="ECO:0000256" key="4">
    <source>
        <dbReference type="ARBA" id="ARBA00012438"/>
    </source>
</evidence>
<dbReference type="FunFam" id="3.30.565.10:FF:000006">
    <property type="entry name" value="Sensor histidine kinase WalK"/>
    <property type="match status" value="1"/>
</dbReference>
<dbReference type="InterPro" id="IPR003660">
    <property type="entry name" value="HAMP_dom"/>
</dbReference>
<dbReference type="EC" id="2.7.13.3" evidence="4"/>
<evidence type="ECO:0000259" key="17">
    <source>
        <dbReference type="PROSITE" id="PS50885"/>
    </source>
</evidence>
<dbReference type="SMART" id="SM00304">
    <property type="entry name" value="HAMP"/>
    <property type="match status" value="1"/>
</dbReference>
<evidence type="ECO:0000256" key="9">
    <source>
        <dbReference type="ARBA" id="ARBA00022741"/>
    </source>
</evidence>
<keyword evidence="9" id="KW-0547">Nucleotide-binding</keyword>
<dbReference type="OrthoDB" id="9792991at2"/>
<evidence type="ECO:0000256" key="8">
    <source>
        <dbReference type="ARBA" id="ARBA00022692"/>
    </source>
</evidence>
<evidence type="ECO:0000256" key="5">
    <source>
        <dbReference type="ARBA" id="ARBA00022475"/>
    </source>
</evidence>
<evidence type="ECO:0000256" key="13">
    <source>
        <dbReference type="ARBA" id="ARBA00023012"/>
    </source>
</evidence>
<keyword evidence="11" id="KW-0067">ATP-binding</keyword>
<sequence>MKNNFLIRALKKIGNMKLFRPIKSLWKLFLSKMEKSIRFELVVVFGICFVIALMAYGISNSSLTKTHSYSKIKYDYYGANERKTELLNRLKNKEGKININNINNFNDIVKSIYNKDTKAKVFITDLDGNVIYKTDNFIQGKVDLQAMIENSIEIIEDMNNNRMNEEEGREIIYFFPVNLSDKLSYLFILDTPKSMIVNQQFTTHNSFLAILFSIFIFIVSFLYITNQKMKYLETISNGLRRIASGDLSFRIAEKGKDELKNLAGNINFMAWEINNKIEAERKSERTKNELITNVSHDLRTPLTSIMGYIGLVKEGKYESEEQMKEYLNIAFNKSEKLKSLIDDLFEYTKLSNGNIILKKSYIDIGEFLYQLIEELMPVFDENSLSIATDIPTDKIEINLDSSKMLRVFENLLGNAIKYAYRPSEIKISLVNEEDFITIIVENQGDNIPNEKMSKLFDRFYRMDESRSSQKSQGTGLGLAICKNIVELHGGTIWGECHENTISFFVKLKKK</sequence>
<keyword evidence="5" id="KW-1003">Cell membrane</keyword>
<dbReference type="GO" id="GO:0005524">
    <property type="term" value="F:ATP binding"/>
    <property type="evidence" value="ECO:0007669"/>
    <property type="project" value="UniProtKB-KW"/>
</dbReference>